<name>A0A420I8M1_9PEZI</name>
<gene>
    <name evidence="1" type="ORF">GcC1_113010</name>
</gene>
<evidence type="ECO:0000313" key="2">
    <source>
        <dbReference type="Proteomes" id="UP000285405"/>
    </source>
</evidence>
<dbReference type="AlphaFoldDB" id="A0A420I8M1"/>
<evidence type="ECO:0000313" key="1">
    <source>
        <dbReference type="EMBL" id="RKF65984.1"/>
    </source>
</evidence>
<protein>
    <submittedName>
        <fullName evidence="1">Uncharacterized protein</fullName>
    </submittedName>
</protein>
<dbReference type="Proteomes" id="UP000285405">
    <property type="component" value="Unassembled WGS sequence"/>
</dbReference>
<reference evidence="1 2" key="1">
    <citation type="journal article" date="2018" name="BMC Genomics">
        <title>Comparative genome analyses reveal sequence features reflecting distinct modes of host-adaptation between dicot and monocot powdery mildew.</title>
        <authorList>
            <person name="Wu Y."/>
            <person name="Ma X."/>
            <person name="Pan Z."/>
            <person name="Kale S.D."/>
            <person name="Song Y."/>
            <person name="King H."/>
            <person name="Zhang Q."/>
            <person name="Presley C."/>
            <person name="Deng X."/>
            <person name="Wei C.I."/>
            <person name="Xiao S."/>
        </authorList>
    </citation>
    <scope>NUCLEOTIDE SEQUENCE [LARGE SCALE GENOMIC DNA]</scope>
    <source>
        <strain evidence="1">UCSC1</strain>
    </source>
</reference>
<dbReference type="EMBL" id="MCBR01011351">
    <property type="protein sequence ID" value="RKF65984.1"/>
    <property type="molecule type" value="Genomic_DNA"/>
</dbReference>
<dbReference type="OrthoDB" id="3799035at2759"/>
<organism evidence="1 2">
    <name type="scientific">Golovinomyces cichoracearum</name>
    <dbReference type="NCBI Taxonomy" id="62708"/>
    <lineage>
        <taxon>Eukaryota</taxon>
        <taxon>Fungi</taxon>
        <taxon>Dikarya</taxon>
        <taxon>Ascomycota</taxon>
        <taxon>Pezizomycotina</taxon>
        <taxon>Leotiomycetes</taxon>
        <taxon>Erysiphales</taxon>
        <taxon>Erysiphaceae</taxon>
        <taxon>Golovinomyces</taxon>
    </lineage>
</organism>
<accession>A0A420I8M1</accession>
<proteinExistence type="predicted"/>
<sequence length="116" mass="13270">MATNLILWGSDFIIIKAAHNSITFIHYIRTVWDVMAAIEAAWLRDLLIGFNYTDTDGETIKIYADDQGPMALTSNPKQHQTKKISLSNGGLFVSRSRTRKLHFNTAVQTRWQQMKD</sequence>
<comment type="caution">
    <text evidence="1">The sequence shown here is derived from an EMBL/GenBank/DDBJ whole genome shotgun (WGS) entry which is preliminary data.</text>
</comment>